<organism evidence="1 2">
    <name type="scientific">Populus trichocarpa</name>
    <name type="common">Western balsam poplar</name>
    <name type="synonym">Populus balsamifera subsp. trichocarpa</name>
    <dbReference type="NCBI Taxonomy" id="3694"/>
    <lineage>
        <taxon>Eukaryota</taxon>
        <taxon>Viridiplantae</taxon>
        <taxon>Streptophyta</taxon>
        <taxon>Embryophyta</taxon>
        <taxon>Tracheophyta</taxon>
        <taxon>Spermatophyta</taxon>
        <taxon>Magnoliopsida</taxon>
        <taxon>eudicotyledons</taxon>
        <taxon>Gunneridae</taxon>
        <taxon>Pentapetalae</taxon>
        <taxon>rosids</taxon>
        <taxon>fabids</taxon>
        <taxon>Malpighiales</taxon>
        <taxon>Salicaceae</taxon>
        <taxon>Saliceae</taxon>
        <taxon>Populus</taxon>
    </lineage>
</organism>
<reference evidence="1 2" key="1">
    <citation type="journal article" date="2006" name="Science">
        <title>The genome of black cottonwood, Populus trichocarpa (Torr. &amp; Gray).</title>
        <authorList>
            <person name="Tuskan G.A."/>
            <person name="Difazio S."/>
            <person name="Jansson S."/>
            <person name="Bohlmann J."/>
            <person name="Grigoriev I."/>
            <person name="Hellsten U."/>
            <person name="Putnam N."/>
            <person name="Ralph S."/>
            <person name="Rombauts S."/>
            <person name="Salamov A."/>
            <person name="Schein J."/>
            <person name="Sterck L."/>
            <person name="Aerts A."/>
            <person name="Bhalerao R.R."/>
            <person name="Bhalerao R.P."/>
            <person name="Blaudez D."/>
            <person name="Boerjan W."/>
            <person name="Brun A."/>
            <person name="Brunner A."/>
            <person name="Busov V."/>
            <person name="Campbell M."/>
            <person name="Carlson J."/>
            <person name="Chalot M."/>
            <person name="Chapman J."/>
            <person name="Chen G.L."/>
            <person name="Cooper D."/>
            <person name="Coutinho P.M."/>
            <person name="Couturier J."/>
            <person name="Covert S."/>
            <person name="Cronk Q."/>
            <person name="Cunningham R."/>
            <person name="Davis J."/>
            <person name="Degroeve S."/>
            <person name="Dejardin A."/>
            <person name="Depamphilis C."/>
            <person name="Detter J."/>
            <person name="Dirks B."/>
            <person name="Dubchak I."/>
            <person name="Duplessis S."/>
            <person name="Ehlting J."/>
            <person name="Ellis B."/>
            <person name="Gendler K."/>
            <person name="Goodstein D."/>
            <person name="Gribskov M."/>
            <person name="Grimwood J."/>
            <person name="Groover A."/>
            <person name="Gunter L."/>
            <person name="Hamberger B."/>
            <person name="Heinze B."/>
            <person name="Helariutta Y."/>
            <person name="Henrissat B."/>
            <person name="Holligan D."/>
            <person name="Holt R."/>
            <person name="Huang W."/>
            <person name="Islam-Faridi N."/>
            <person name="Jones S."/>
            <person name="Jones-Rhoades M."/>
            <person name="Jorgensen R."/>
            <person name="Joshi C."/>
            <person name="Kangasjarvi J."/>
            <person name="Karlsson J."/>
            <person name="Kelleher C."/>
            <person name="Kirkpatrick R."/>
            <person name="Kirst M."/>
            <person name="Kohler A."/>
            <person name="Kalluri U."/>
            <person name="Larimer F."/>
            <person name="Leebens-Mack J."/>
            <person name="Leple J.C."/>
            <person name="Locascio P."/>
            <person name="Lou Y."/>
            <person name="Lucas S."/>
            <person name="Martin F."/>
            <person name="Montanini B."/>
            <person name="Napoli C."/>
            <person name="Nelson D.R."/>
            <person name="Nelson C."/>
            <person name="Nieminen K."/>
            <person name="Nilsson O."/>
            <person name="Pereda V."/>
            <person name="Peter G."/>
            <person name="Philippe R."/>
            <person name="Pilate G."/>
            <person name="Poliakov A."/>
            <person name="Razumovskaya J."/>
            <person name="Richardson P."/>
            <person name="Rinaldi C."/>
            <person name="Ritland K."/>
            <person name="Rouze P."/>
            <person name="Ryaboy D."/>
            <person name="Schmutz J."/>
            <person name="Schrader J."/>
            <person name="Segerman B."/>
            <person name="Shin H."/>
            <person name="Siddiqui A."/>
            <person name="Sterky F."/>
            <person name="Terry A."/>
            <person name="Tsai C.J."/>
            <person name="Uberbacher E."/>
            <person name="Unneberg P."/>
            <person name="Vahala J."/>
            <person name="Wall K."/>
            <person name="Wessler S."/>
            <person name="Yang G."/>
            <person name="Yin T."/>
            <person name="Douglas C."/>
            <person name="Marra M."/>
            <person name="Sandberg G."/>
            <person name="Van de Peer Y."/>
            <person name="Rokhsar D."/>
        </authorList>
    </citation>
    <scope>NUCLEOTIDE SEQUENCE [LARGE SCALE GENOMIC DNA]</scope>
    <source>
        <strain evidence="2">cv. Nisqually</strain>
    </source>
</reference>
<gene>
    <name evidence="1" type="ORF">POPTR_008G140833</name>
</gene>
<dbReference type="AlphaFoldDB" id="A0A3N7FJC7"/>
<dbReference type="EMBL" id="CM009297">
    <property type="protein sequence ID" value="RQO94645.1"/>
    <property type="molecule type" value="Genomic_DNA"/>
</dbReference>
<name>A0A3N7FJC7_POPTR</name>
<protein>
    <submittedName>
        <fullName evidence="1">Uncharacterized protein</fullName>
    </submittedName>
</protein>
<keyword evidence="2" id="KW-1185">Reference proteome</keyword>
<dbReference type="InParanoid" id="A0A3N7FJC7"/>
<evidence type="ECO:0000313" key="2">
    <source>
        <dbReference type="Proteomes" id="UP000006729"/>
    </source>
</evidence>
<sequence length="47" mass="5531">MFNFGRSNSPMNNKVVTYYKIAYRLSCKKLNLTSLLDFLLLLLLLLF</sequence>
<evidence type="ECO:0000313" key="1">
    <source>
        <dbReference type="EMBL" id="RQO94645.1"/>
    </source>
</evidence>
<dbReference type="Proteomes" id="UP000006729">
    <property type="component" value="Chromosome 8"/>
</dbReference>
<proteinExistence type="predicted"/>
<accession>A0A3N7FJC7</accession>